<feature type="region of interest" description="Disordered" evidence="1">
    <location>
        <begin position="52"/>
        <end position="110"/>
    </location>
</feature>
<organism evidence="2 3">
    <name type="scientific">Globodera rostochiensis</name>
    <name type="common">Golden nematode worm</name>
    <name type="synonym">Heterodera rostochiensis</name>
    <dbReference type="NCBI Taxonomy" id="31243"/>
    <lineage>
        <taxon>Eukaryota</taxon>
        <taxon>Metazoa</taxon>
        <taxon>Ecdysozoa</taxon>
        <taxon>Nematoda</taxon>
        <taxon>Chromadorea</taxon>
        <taxon>Rhabditida</taxon>
        <taxon>Tylenchina</taxon>
        <taxon>Tylenchomorpha</taxon>
        <taxon>Tylenchoidea</taxon>
        <taxon>Heteroderidae</taxon>
        <taxon>Heteroderinae</taxon>
        <taxon>Globodera</taxon>
    </lineage>
</organism>
<evidence type="ECO:0000313" key="2">
    <source>
        <dbReference type="Proteomes" id="UP000887572"/>
    </source>
</evidence>
<sequence>MSVLQIQEFAVQSLGLPVHTTWRTAPGHSAVNAGFKPGCCSLTESAGYPWQAIGGEPAPTGTTVSDSRASRPARPDSRSGWYSPSVRRPAGSCQELGSVRPRRSTGYHRRSTCERLDARARHAWQDFQRLCTCTTAAMAHALGSAGKTKWKWTEGKRKTNEKID</sequence>
<evidence type="ECO:0000313" key="3">
    <source>
        <dbReference type="WBParaSite" id="Gr19_v10_g3481.t1"/>
    </source>
</evidence>
<name>A0A914HS93_GLORO</name>
<dbReference type="Proteomes" id="UP000887572">
    <property type="component" value="Unplaced"/>
</dbReference>
<accession>A0A914HS93</accession>
<feature type="compositionally biased region" description="Basic residues" evidence="1">
    <location>
        <begin position="100"/>
        <end position="110"/>
    </location>
</feature>
<protein>
    <submittedName>
        <fullName evidence="3">Uncharacterized protein</fullName>
    </submittedName>
</protein>
<dbReference type="WBParaSite" id="Gr19_v10_g3481.t1">
    <property type="protein sequence ID" value="Gr19_v10_g3481.t1"/>
    <property type="gene ID" value="Gr19_v10_g3481"/>
</dbReference>
<keyword evidence="2" id="KW-1185">Reference proteome</keyword>
<reference evidence="3" key="1">
    <citation type="submission" date="2022-11" db="UniProtKB">
        <authorList>
            <consortium name="WormBaseParasite"/>
        </authorList>
    </citation>
    <scope>IDENTIFICATION</scope>
</reference>
<dbReference type="AlphaFoldDB" id="A0A914HS93"/>
<evidence type="ECO:0000256" key="1">
    <source>
        <dbReference type="SAM" id="MobiDB-lite"/>
    </source>
</evidence>
<proteinExistence type="predicted"/>